<keyword evidence="2 7" id="KW-0813">Transport</keyword>
<dbReference type="Pfam" id="PF00528">
    <property type="entry name" value="BPD_transp_1"/>
    <property type="match status" value="1"/>
</dbReference>
<reference evidence="11" key="1">
    <citation type="journal article" date="2019" name="Int. J. Syst. Evol. Microbiol.">
        <title>The Global Catalogue of Microorganisms (GCM) 10K type strain sequencing project: providing services to taxonomists for standard genome sequencing and annotation.</title>
        <authorList>
            <consortium name="The Broad Institute Genomics Platform"/>
            <consortium name="The Broad Institute Genome Sequencing Center for Infectious Disease"/>
            <person name="Wu L."/>
            <person name="Ma J."/>
        </authorList>
    </citation>
    <scope>NUCLEOTIDE SEQUENCE [LARGE SCALE GENOMIC DNA]</scope>
    <source>
        <strain evidence="11">JCM 3369</strain>
    </source>
</reference>
<evidence type="ECO:0000256" key="4">
    <source>
        <dbReference type="ARBA" id="ARBA00022692"/>
    </source>
</evidence>
<protein>
    <submittedName>
        <fullName evidence="10">ABC transporter permease</fullName>
    </submittedName>
</protein>
<feature type="transmembrane region" description="Helical" evidence="7">
    <location>
        <begin position="249"/>
        <end position="268"/>
    </location>
</feature>
<dbReference type="RefSeq" id="WP_160823598.1">
    <property type="nucleotide sequence ID" value="NZ_JBHSXS010000010.1"/>
</dbReference>
<comment type="caution">
    <text evidence="10">The sequence shown here is derived from an EMBL/GenBank/DDBJ whole genome shotgun (WGS) entry which is preliminary data.</text>
</comment>
<keyword evidence="4 7" id="KW-0812">Transmembrane</keyword>
<feature type="transmembrane region" description="Helical" evidence="7">
    <location>
        <begin position="89"/>
        <end position="110"/>
    </location>
</feature>
<dbReference type="EMBL" id="JBHSXS010000010">
    <property type="protein sequence ID" value="MFC6881812.1"/>
    <property type="molecule type" value="Genomic_DNA"/>
</dbReference>
<feature type="transmembrane region" description="Helical" evidence="7">
    <location>
        <begin position="130"/>
        <end position="147"/>
    </location>
</feature>
<dbReference type="PANTHER" id="PTHR30151">
    <property type="entry name" value="ALKANE SULFONATE ABC TRANSPORTER-RELATED, MEMBRANE SUBUNIT"/>
    <property type="match status" value="1"/>
</dbReference>
<evidence type="ECO:0000256" key="5">
    <source>
        <dbReference type="ARBA" id="ARBA00022989"/>
    </source>
</evidence>
<keyword evidence="6 7" id="KW-0472">Membrane</keyword>
<comment type="similarity">
    <text evidence="7">Belongs to the binding-protein-dependent transport system permease family.</text>
</comment>
<keyword evidence="3" id="KW-1003">Cell membrane</keyword>
<keyword evidence="5 7" id="KW-1133">Transmembrane helix</keyword>
<comment type="subcellular location">
    <subcellularLocation>
        <location evidence="1 7">Cell membrane</location>
        <topology evidence="1 7">Multi-pass membrane protein</topology>
    </subcellularLocation>
</comment>
<dbReference type="Proteomes" id="UP001596380">
    <property type="component" value="Unassembled WGS sequence"/>
</dbReference>
<proteinExistence type="inferred from homology"/>
<dbReference type="InterPro" id="IPR035906">
    <property type="entry name" value="MetI-like_sf"/>
</dbReference>
<feature type="transmembrane region" description="Helical" evidence="7">
    <location>
        <begin position="215"/>
        <end position="237"/>
    </location>
</feature>
<dbReference type="CDD" id="cd06261">
    <property type="entry name" value="TM_PBP2"/>
    <property type="match status" value="1"/>
</dbReference>
<name>A0ABW2CJQ0_9ACTN</name>
<evidence type="ECO:0000313" key="11">
    <source>
        <dbReference type="Proteomes" id="UP001596380"/>
    </source>
</evidence>
<dbReference type="InterPro" id="IPR000515">
    <property type="entry name" value="MetI-like"/>
</dbReference>
<organism evidence="10 11">
    <name type="scientific">Actinomadura yumaensis</name>
    <dbReference type="NCBI Taxonomy" id="111807"/>
    <lineage>
        <taxon>Bacteria</taxon>
        <taxon>Bacillati</taxon>
        <taxon>Actinomycetota</taxon>
        <taxon>Actinomycetes</taxon>
        <taxon>Streptosporangiales</taxon>
        <taxon>Thermomonosporaceae</taxon>
        <taxon>Actinomadura</taxon>
    </lineage>
</organism>
<keyword evidence="11" id="KW-1185">Reference proteome</keyword>
<sequence>MTGAPASLPRRSRAASTAGPSSARKPLTRTGRYVRGAVGLLVIVAADEALGRAGIVNEDSFPPASTVLKRAGALFGDSEFINVHLRSTLSAWGLGLLIATLIAVPLGVLLGSVPIVNTATRSLVEFLRPIPSVALIPLVGLILGLGLQMKVTLIVYAAVWPVLFNTVYGLRDVDPVAKETMRTFGFGPLAVLWRVGLPASAPFIYTGVRMASSIALILTIGTEILSGFGEGVGIFIAQANNDPSGTGDVLAGTVWAGCLGLIANAVLVRGERRLFRWHLREERA</sequence>
<feature type="domain" description="ABC transmembrane type-1" evidence="9">
    <location>
        <begin position="85"/>
        <end position="267"/>
    </location>
</feature>
<dbReference type="Gene3D" id="1.10.3720.10">
    <property type="entry name" value="MetI-like"/>
    <property type="match status" value="1"/>
</dbReference>
<feature type="region of interest" description="Disordered" evidence="8">
    <location>
        <begin position="1"/>
        <end position="27"/>
    </location>
</feature>
<evidence type="ECO:0000313" key="10">
    <source>
        <dbReference type="EMBL" id="MFC6881812.1"/>
    </source>
</evidence>
<evidence type="ECO:0000256" key="2">
    <source>
        <dbReference type="ARBA" id="ARBA00022448"/>
    </source>
</evidence>
<feature type="transmembrane region" description="Helical" evidence="7">
    <location>
        <begin position="191"/>
        <end position="208"/>
    </location>
</feature>
<dbReference type="PROSITE" id="PS50928">
    <property type="entry name" value="ABC_TM1"/>
    <property type="match status" value="1"/>
</dbReference>
<evidence type="ECO:0000256" key="6">
    <source>
        <dbReference type="ARBA" id="ARBA00023136"/>
    </source>
</evidence>
<accession>A0ABW2CJQ0</accession>
<evidence type="ECO:0000256" key="8">
    <source>
        <dbReference type="SAM" id="MobiDB-lite"/>
    </source>
</evidence>
<gene>
    <name evidence="10" type="ORF">ACFQKB_18800</name>
</gene>
<dbReference type="PANTHER" id="PTHR30151:SF0">
    <property type="entry name" value="ABC TRANSPORTER PERMEASE PROTEIN MJ0413-RELATED"/>
    <property type="match status" value="1"/>
</dbReference>
<feature type="transmembrane region" description="Helical" evidence="7">
    <location>
        <begin position="154"/>
        <end position="171"/>
    </location>
</feature>
<evidence type="ECO:0000256" key="7">
    <source>
        <dbReference type="RuleBase" id="RU363032"/>
    </source>
</evidence>
<evidence type="ECO:0000259" key="9">
    <source>
        <dbReference type="PROSITE" id="PS50928"/>
    </source>
</evidence>
<feature type="compositionally biased region" description="Low complexity" evidence="8">
    <location>
        <begin position="1"/>
        <end position="18"/>
    </location>
</feature>
<evidence type="ECO:0000256" key="3">
    <source>
        <dbReference type="ARBA" id="ARBA00022475"/>
    </source>
</evidence>
<dbReference type="SUPFAM" id="SSF161098">
    <property type="entry name" value="MetI-like"/>
    <property type="match status" value="1"/>
</dbReference>
<evidence type="ECO:0000256" key="1">
    <source>
        <dbReference type="ARBA" id="ARBA00004651"/>
    </source>
</evidence>